<reference evidence="2 3" key="1">
    <citation type="submission" date="2019-10" db="EMBL/GenBank/DDBJ databases">
        <title>Glycomyces albidus sp. nov., a novel actinomycete isolated from rhizosphere soil of wheat (Triticum aestivum L.).</title>
        <authorList>
            <person name="Qian L."/>
        </authorList>
    </citation>
    <scope>NUCLEOTIDE SEQUENCE [LARGE SCALE GENOMIC DNA]</scope>
    <source>
        <strain evidence="2 3">NEAU-7082</strain>
    </source>
</reference>
<feature type="region of interest" description="Disordered" evidence="1">
    <location>
        <begin position="1"/>
        <end position="84"/>
    </location>
</feature>
<evidence type="ECO:0000313" key="2">
    <source>
        <dbReference type="EMBL" id="MQM24019.1"/>
    </source>
</evidence>
<feature type="compositionally biased region" description="Basic residues" evidence="1">
    <location>
        <begin position="52"/>
        <end position="84"/>
    </location>
</feature>
<evidence type="ECO:0000313" key="3">
    <source>
        <dbReference type="Proteomes" id="UP000477750"/>
    </source>
</evidence>
<organism evidence="2 3">
    <name type="scientific">Glycomyces albidus</name>
    <dbReference type="NCBI Taxonomy" id="2656774"/>
    <lineage>
        <taxon>Bacteria</taxon>
        <taxon>Bacillati</taxon>
        <taxon>Actinomycetota</taxon>
        <taxon>Actinomycetes</taxon>
        <taxon>Glycomycetales</taxon>
        <taxon>Glycomycetaceae</taxon>
        <taxon>Glycomyces</taxon>
    </lineage>
</organism>
<comment type="caution">
    <text evidence="2">The sequence shown here is derived from an EMBL/GenBank/DDBJ whole genome shotgun (WGS) entry which is preliminary data.</text>
</comment>
<dbReference type="AlphaFoldDB" id="A0A6L5G2T6"/>
<evidence type="ECO:0000256" key="1">
    <source>
        <dbReference type="SAM" id="MobiDB-lite"/>
    </source>
</evidence>
<protein>
    <submittedName>
        <fullName evidence="2">Uncharacterized protein</fullName>
    </submittedName>
</protein>
<feature type="compositionally biased region" description="Basic and acidic residues" evidence="1">
    <location>
        <begin position="29"/>
        <end position="39"/>
    </location>
</feature>
<name>A0A6L5G2T6_9ACTN</name>
<dbReference type="EMBL" id="WIAO01000001">
    <property type="protein sequence ID" value="MQM24019.1"/>
    <property type="molecule type" value="Genomic_DNA"/>
</dbReference>
<dbReference type="Proteomes" id="UP000477750">
    <property type="component" value="Unassembled WGS sequence"/>
</dbReference>
<sequence length="84" mass="9732">MPVSKHERGLRPRTRQKGGPRSLPCSDMGSDRGRGSVERRLRRCGSTTGPGRRCRRGRRRASGGRASRRRLRRRRGGRGRRRRR</sequence>
<accession>A0A6L5G2T6</accession>
<gene>
    <name evidence="2" type="ORF">GFD30_00285</name>
</gene>
<keyword evidence="3" id="KW-1185">Reference proteome</keyword>
<proteinExistence type="predicted"/>
<feature type="compositionally biased region" description="Basic and acidic residues" evidence="1">
    <location>
        <begin position="1"/>
        <end position="10"/>
    </location>
</feature>